<dbReference type="InterPro" id="IPR002963">
    <property type="entry name" value="Expansin"/>
</dbReference>
<dbReference type="SMART" id="SM00837">
    <property type="entry name" value="DPBB_1"/>
    <property type="match status" value="1"/>
</dbReference>
<dbReference type="PROSITE" id="PS50842">
    <property type="entry name" value="EXPANSIN_EG45"/>
    <property type="match status" value="1"/>
</dbReference>
<evidence type="ECO:0000256" key="3">
    <source>
        <dbReference type="ARBA" id="ARBA00022525"/>
    </source>
</evidence>
<evidence type="ECO:0000256" key="2">
    <source>
        <dbReference type="ARBA" id="ARBA00022512"/>
    </source>
</evidence>
<evidence type="ECO:0000259" key="9">
    <source>
        <dbReference type="PROSITE" id="PS50842"/>
    </source>
</evidence>
<keyword evidence="12" id="KW-1185">Reference proteome</keyword>
<dbReference type="AlphaFoldDB" id="A0ABD1H057"/>
<dbReference type="InterPro" id="IPR009009">
    <property type="entry name" value="RlpA-like_DPBB"/>
</dbReference>
<protein>
    <recommendedName>
        <fullName evidence="7">Expansin</fullName>
    </recommendedName>
</protein>
<dbReference type="Gene3D" id="2.40.40.10">
    <property type="entry name" value="RlpA-like domain"/>
    <property type="match status" value="1"/>
</dbReference>
<keyword evidence="5" id="KW-0472">Membrane</keyword>
<proteinExistence type="inferred from homology"/>
<dbReference type="CDD" id="cd22274">
    <property type="entry name" value="DPBB_EXPA_N"/>
    <property type="match status" value="1"/>
</dbReference>
<evidence type="ECO:0000256" key="8">
    <source>
        <dbReference type="SAM" id="MobiDB-lite"/>
    </source>
</evidence>
<feature type="chain" id="PRO_5044526465" description="Expansin" evidence="7">
    <location>
        <begin position="24"/>
        <end position="294"/>
    </location>
</feature>
<accession>A0ABD1H057</accession>
<comment type="similarity">
    <text evidence="1 7">Belongs to the expansin family. Expansin A subfamily.</text>
</comment>
<evidence type="ECO:0000256" key="5">
    <source>
        <dbReference type="ARBA" id="ARBA00023136"/>
    </source>
</evidence>
<dbReference type="GO" id="GO:0009653">
    <property type="term" value="P:anatomical structure morphogenesis"/>
    <property type="evidence" value="ECO:0007669"/>
    <property type="project" value="UniProtKB-ARBA"/>
</dbReference>
<dbReference type="GO" id="GO:0016020">
    <property type="term" value="C:membrane"/>
    <property type="evidence" value="ECO:0007669"/>
    <property type="project" value="UniProtKB-SubCell"/>
</dbReference>
<feature type="region of interest" description="Disordered" evidence="8">
    <location>
        <begin position="30"/>
        <end position="84"/>
    </location>
</feature>
<dbReference type="InterPro" id="IPR036908">
    <property type="entry name" value="RlpA-like_sf"/>
</dbReference>
<dbReference type="PROSITE" id="PS50843">
    <property type="entry name" value="EXPANSIN_CBD"/>
    <property type="match status" value="1"/>
</dbReference>
<evidence type="ECO:0000256" key="1">
    <source>
        <dbReference type="ARBA" id="ARBA00005392"/>
    </source>
</evidence>
<feature type="domain" description="Expansin-like CBD" evidence="10">
    <location>
        <begin position="211"/>
        <end position="289"/>
    </location>
</feature>
<comment type="caution">
    <text evidence="11">The sequence shown here is derived from an EMBL/GenBank/DDBJ whole genome shotgun (WGS) entry which is preliminary data.</text>
</comment>
<evidence type="ECO:0000256" key="7">
    <source>
        <dbReference type="RuleBase" id="RU365023"/>
    </source>
</evidence>
<dbReference type="SUPFAM" id="SSF49590">
    <property type="entry name" value="PHL pollen allergen"/>
    <property type="match status" value="1"/>
</dbReference>
<keyword evidence="2 7" id="KW-0134">Cell wall</keyword>
<organism evidence="11 12">
    <name type="scientific">Salvia divinorum</name>
    <name type="common">Maria pastora</name>
    <name type="synonym">Diviner's sage</name>
    <dbReference type="NCBI Taxonomy" id="28513"/>
    <lineage>
        <taxon>Eukaryota</taxon>
        <taxon>Viridiplantae</taxon>
        <taxon>Streptophyta</taxon>
        <taxon>Embryophyta</taxon>
        <taxon>Tracheophyta</taxon>
        <taxon>Spermatophyta</taxon>
        <taxon>Magnoliopsida</taxon>
        <taxon>eudicotyledons</taxon>
        <taxon>Gunneridae</taxon>
        <taxon>Pentapetalae</taxon>
        <taxon>asterids</taxon>
        <taxon>lamiids</taxon>
        <taxon>Lamiales</taxon>
        <taxon>Lamiaceae</taxon>
        <taxon>Nepetoideae</taxon>
        <taxon>Mentheae</taxon>
        <taxon>Salviinae</taxon>
        <taxon>Salvia</taxon>
        <taxon>Salvia subgen. Calosphace</taxon>
    </lineage>
</organism>
<dbReference type="Pfam" id="PF03330">
    <property type="entry name" value="DPBB_1"/>
    <property type="match status" value="1"/>
</dbReference>
<feature type="domain" description="Expansin-like EG45" evidence="9">
    <location>
        <begin position="93"/>
        <end position="201"/>
    </location>
</feature>
<dbReference type="GO" id="GO:0071555">
    <property type="term" value="P:cell wall organization"/>
    <property type="evidence" value="ECO:0007669"/>
    <property type="project" value="UniProtKB-KW"/>
</dbReference>
<dbReference type="InterPro" id="IPR007112">
    <property type="entry name" value="Expansin/allergen_DPBB_dom"/>
</dbReference>
<dbReference type="EMBL" id="JBEAFC010000007">
    <property type="protein sequence ID" value="KAL1549380.1"/>
    <property type="molecule type" value="Genomic_DNA"/>
</dbReference>
<sequence>MSIATLQAILSSIIIVMVALTHANEHHVANGQPHAKHDRAHSHSHPKHKHEHKNPHRNLRPAPKAEGSGHGPEPGQWKDAHATFYGPPEGTLGGACGYEDSDKKIYGPETTALSKALFNDGMTCGACFEIKCGEGSEWCKPGHPTVHVTATDFCPGGGEGWCDSPKEHFDMSQPAFLKIAEYKGGIVPVKYRRVPCKRSGGIRFKITGNPYFNMIGITNMGGTGDIAKVEVKVGVQWTALKHNYGDRWDTNADLVGKKLTFRITTSDGKTMITEQAAPHDWRFGQTYQGSRVVA</sequence>
<name>A0ABD1H057_SALDI</name>
<reference evidence="11 12" key="1">
    <citation type="submission" date="2024-06" db="EMBL/GenBank/DDBJ databases">
        <title>A chromosome level genome sequence of Diviner's sage (Salvia divinorum).</title>
        <authorList>
            <person name="Ford S.A."/>
            <person name="Ro D.-K."/>
            <person name="Ness R.W."/>
            <person name="Phillips M.A."/>
        </authorList>
    </citation>
    <scope>NUCLEOTIDE SEQUENCE [LARGE SCALE GENOMIC DNA]</scope>
    <source>
        <strain evidence="11">SAF-2024a</strain>
        <tissue evidence="11">Leaf</tissue>
    </source>
</reference>
<keyword evidence="4 7" id="KW-0732">Signal</keyword>
<keyword evidence="6 7" id="KW-0961">Cell wall biogenesis/degradation</keyword>
<evidence type="ECO:0000256" key="4">
    <source>
        <dbReference type="ARBA" id="ARBA00022729"/>
    </source>
</evidence>
<evidence type="ECO:0000313" key="12">
    <source>
        <dbReference type="Proteomes" id="UP001567538"/>
    </source>
</evidence>
<dbReference type="PANTHER" id="PTHR31867">
    <property type="entry name" value="EXPANSIN-A15"/>
    <property type="match status" value="1"/>
</dbReference>
<dbReference type="Pfam" id="PF01357">
    <property type="entry name" value="Expansin_C"/>
    <property type="match status" value="1"/>
</dbReference>
<comment type="subcellular location">
    <subcellularLocation>
        <location evidence="7">Secreted</location>
        <location evidence="7">Cell wall</location>
    </subcellularLocation>
    <subcellularLocation>
        <location evidence="7">Membrane</location>
        <topology evidence="7">Peripheral membrane protein</topology>
    </subcellularLocation>
</comment>
<feature type="signal peptide" evidence="7">
    <location>
        <begin position="1"/>
        <end position="23"/>
    </location>
</feature>
<keyword evidence="3 7" id="KW-0964">Secreted</keyword>
<comment type="function">
    <text evidence="7">Causes loosening and extension of plant cell walls by disrupting non-covalent bonding between cellulose microfibrils and matrix glucans. No enzymatic activity has been found.</text>
</comment>
<dbReference type="Gene3D" id="2.60.40.760">
    <property type="entry name" value="Expansin, cellulose-binding-like domain"/>
    <property type="match status" value="1"/>
</dbReference>
<dbReference type="InterPro" id="IPR007118">
    <property type="entry name" value="Expan_Lol_pI"/>
</dbReference>
<evidence type="ECO:0000313" key="11">
    <source>
        <dbReference type="EMBL" id="KAL1549380.1"/>
    </source>
</evidence>
<gene>
    <name evidence="11" type="ORF">AAHA92_17493</name>
</gene>
<dbReference type="SUPFAM" id="SSF50685">
    <property type="entry name" value="Barwin-like endoglucanases"/>
    <property type="match status" value="1"/>
</dbReference>
<dbReference type="PRINTS" id="PR01226">
    <property type="entry name" value="EXPANSIN"/>
</dbReference>
<feature type="compositionally biased region" description="Basic residues" evidence="8">
    <location>
        <begin position="34"/>
        <end position="59"/>
    </location>
</feature>
<dbReference type="PRINTS" id="PR01225">
    <property type="entry name" value="EXPANSNFAMLY"/>
</dbReference>
<dbReference type="Proteomes" id="UP001567538">
    <property type="component" value="Unassembled WGS sequence"/>
</dbReference>
<evidence type="ECO:0000256" key="6">
    <source>
        <dbReference type="ARBA" id="ARBA00023316"/>
    </source>
</evidence>
<dbReference type="InterPro" id="IPR007117">
    <property type="entry name" value="Expansin_CBD"/>
</dbReference>
<evidence type="ECO:0000259" key="10">
    <source>
        <dbReference type="PROSITE" id="PS50843"/>
    </source>
</evidence>
<dbReference type="InterPro" id="IPR036749">
    <property type="entry name" value="Expansin_CBD_sf"/>
</dbReference>